<dbReference type="Proteomes" id="UP000823775">
    <property type="component" value="Unassembled WGS sequence"/>
</dbReference>
<gene>
    <name evidence="2" type="ORF">HAX54_000514</name>
</gene>
<proteinExistence type="predicted"/>
<reference evidence="2 3" key="1">
    <citation type="journal article" date="2021" name="BMC Genomics">
        <title>Datura genome reveals duplications of psychoactive alkaloid biosynthetic genes and high mutation rate following tissue culture.</title>
        <authorList>
            <person name="Rajewski A."/>
            <person name="Carter-House D."/>
            <person name="Stajich J."/>
            <person name="Litt A."/>
        </authorList>
    </citation>
    <scope>NUCLEOTIDE SEQUENCE [LARGE SCALE GENOMIC DNA]</scope>
    <source>
        <strain evidence="2">AR-01</strain>
    </source>
</reference>
<keyword evidence="3" id="KW-1185">Reference proteome</keyword>
<accession>A0ABS8WS72</accession>
<comment type="caution">
    <text evidence="2">The sequence shown here is derived from an EMBL/GenBank/DDBJ whole genome shotgun (WGS) entry which is preliminary data.</text>
</comment>
<name>A0ABS8WS72_DATST</name>
<protein>
    <submittedName>
        <fullName evidence="2">Uncharacterized protein</fullName>
    </submittedName>
</protein>
<dbReference type="EMBL" id="JACEIK010010141">
    <property type="protein sequence ID" value="MCE3214996.1"/>
    <property type="molecule type" value="Genomic_DNA"/>
</dbReference>
<feature type="region of interest" description="Disordered" evidence="1">
    <location>
        <begin position="80"/>
        <end position="108"/>
    </location>
</feature>
<organism evidence="2 3">
    <name type="scientific">Datura stramonium</name>
    <name type="common">Jimsonweed</name>
    <name type="synonym">Common thornapple</name>
    <dbReference type="NCBI Taxonomy" id="4076"/>
    <lineage>
        <taxon>Eukaryota</taxon>
        <taxon>Viridiplantae</taxon>
        <taxon>Streptophyta</taxon>
        <taxon>Embryophyta</taxon>
        <taxon>Tracheophyta</taxon>
        <taxon>Spermatophyta</taxon>
        <taxon>Magnoliopsida</taxon>
        <taxon>eudicotyledons</taxon>
        <taxon>Gunneridae</taxon>
        <taxon>Pentapetalae</taxon>
        <taxon>asterids</taxon>
        <taxon>lamiids</taxon>
        <taxon>Solanales</taxon>
        <taxon>Solanaceae</taxon>
        <taxon>Solanoideae</taxon>
        <taxon>Datureae</taxon>
        <taxon>Datura</taxon>
    </lineage>
</organism>
<evidence type="ECO:0000313" key="2">
    <source>
        <dbReference type="EMBL" id="MCE3214996.1"/>
    </source>
</evidence>
<sequence length="131" mass="14148">MAFISVGICGQVPMAIPPAQGDSDIESGDKIGLLMIDSSREEIKMSLKRRVKGTTCLYGLDTMGNPICEKGQIHKNMLIQAKQKPSPLEGHSQTGDPNVGKMNPNKEGPYRIIDIADKEAYQSASLDGFAL</sequence>
<evidence type="ECO:0000256" key="1">
    <source>
        <dbReference type="SAM" id="MobiDB-lite"/>
    </source>
</evidence>
<evidence type="ECO:0000313" key="3">
    <source>
        <dbReference type="Proteomes" id="UP000823775"/>
    </source>
</evidence>